<keyword evidence="7" id="KW-1185">Reference proteome</keyword>
<organism evidence="6 7">
    <name type="scientific">Fusarium austroafricanum</name>
    <dbReference type="NCBI Taxonomy" id="2364996"/>
    <lineage>
        <taxon>Eukaryota</taxon>
        <taxon>Fungi</taxon>
        <taxon>Dikarya</taxon>
        <taxon>Ascomycota</taxon>
        <taxon>Pezizomycotina</taxon>
        <taxon>Sordariomycetes</taxon>
        <taxon>Hypocreomycetidae</taxon>
        <taxon>Hypocreales</taxon>
        <taxon>Nectriaceae</taxon>
        <taxon>Fusarium</taxon>
        <taxon>Fusarium concolor species complex</taxon>
    </lineage>
</organism>
<evidence type="ECO:0000313" key="6">
    <source>
        <dbReference type="EMBL" id="KAF4450176.1"/>
    </source>
</evidence>
<evidence type="ECO:0000256" key="1">
    <source>
        <dbReference type="ARBA" id="ARBA00022801"/>
    </source>
</evidence>
<dbReference type="GO" id="GO:0047499">
    <property type="term" value="F:calcium-independent phospholipase A2 activity"/>
    <property type="evidence" value="ECO:0007669"/>
    <property type="project" value="TreeGrafter"/>
</dbReference>
<dbReference type="GO" id="GO:0046486">
    <property type="term" value="P:glycerolipid metabolic process"/>
    <property type="evidence" value="ECO:0007669"/>
    <property type="project" value="UniProtKB-ARBA"/>
</dbReference>
<feature type="short sequence motif" description="GXSXG" evidence="4">
    <location>
        <begin position="386"/>
        <end position="390"/>
    </location>
</feature>
<keyword evidence="1 4" id="KW-0378">Hydrolase</keyword>
<dbReference type="InterPro" id="IPR016035">
    <property type="entry name" value="Acyl_Trfase/lysoPLipase"/>
</dbReference>
<feature type="short sequence motif" description="DGA/G" evidence="4">
    <location>
        <begin position="548"/>
        <end position="550"/>
    </location>
</feature>
<gene>
    <name evidence="6" type="ORF">F53441_6657</name>
</gene>
<protein>
    <recommendedName>
        <fullName evidence="5">PNPLA domain-containing protein</fullName>
    </recommendedName>
</protein>
<dbReference type="CDD" id="cd07199">
    <property type="entry name" value="Pat17_PNPLA8_PNPLA9_like"/>
    <property type="match status" value="1"/>
</dbReference>
<dbReference type="GO" id="GO:0016020">
    <property type="term" value="C:membrane"/>
    <property type="evidence" value="ECO:0007669"/>
    <property type="project" value="TreeGrafter"/>
</dbReference>
<comment type="caution">
    <text evidence="6">The sequence shown here is derived from an EMBL/GenBank/DDBJ whole genome shotgun (WGS) entry which is preliminary data.</text>
</comment>
<keyword evidence="3 4" id="KW-0443">Lipid metabolism</keyword>
<dbReference type="SUPFAM" id="SSF52151">
    <property type="entry name" value="FabD/lysophospholipase-like"/>
    <property type="match status" value="1"/>
</dbReference>
<reference evidence="6" key="1">
    <citation type="submission" date="2020-01" db="EMBL/GenBank/DDBJ databases">
        <title>Identification and distribution of gene clusters putatively required for synthesis of sphingolipid metabolism inhibitors in phylogenetically diverse species of the filamentous fungus Fusarium.</title>
        <authorList>
            <person name="Kim H.-S."/>
            <person name="Busman M."/>
            <person name="Brown D.W."/>
            <person name="Divon H."/>
            <person name="Uhlig S."/>
            <person name="Proctor R.H."/>
        </authorList>
    </citation>
    <scope>NUCLEOTIDE SEQUENCE</scope>
    <source>
        <strain evidence="6">NRRL 53441</strain>
    </source>
</reference>
<dbReference type="Gene3D" id="3.40.1090.10">
    <property type="entry name" value="Cytosolic phospholipase A2 catalytic domain"/>
    <property type="match status" value="1"/>
</dbReference>
<dbReference type="EMBL" id="JAADJG010000254">
    <property type="protein sequence ID" value="KAF4450176.1"/>
    <property type="molecule type" value="Genomic_DNA"/>
</dbReference>
<accession>A0A8H4KI15</accession>
<name>A0A8H4KI15_9HYPO</name>
<feature type="domain" description="PNPLA" evidence="5">
    <location>
        <begin position="347"/>
        <end position="561"/>
    </location>
</feature>
<dbReference type="OrthoDB" id="4766886at2759"/>
<dbReference type="PANTHER" id="PTHR24185">
    <property type="entry name" value="CALCIUM-INDEPENDENT PHOSPHOLIPASE A2-GAMMA"/>
    <property type="match status" value="1"/>
</dbReference>
<evidence type="ECO:0000259" key="5">
    <source>
        <dbReference type="PROSITE" id="PS51635"/>
    </source>
</evidence>
<feature type="short sequence motif" description="GXGXXG" evidence="4">
    <location>
        <begin position="351"/>
        <end position="356"/>
    </location>
</feature>
<dbReference type="Proteomes" id="UP000605986">
    <property type="component" value="Unassembled WGS sequence"/>
</dbReference>
<dbReference type="GO" id="GO:0016042">
    <property type="term" value="P:lipid catabolic process"/>
    <property type="evidence" value="ECO:0007669"/>
    <property type="project" value="UniProtKB-UniRule"/>
</dbReference>
<dbReference type="InterPro" id="IPR002641">
    <property type="entry name" value="PNPLA_dom"/>
</dbReference>
<evidence type="ECO:0000256" key="4">
    <source>
        <dbReference type="PROSITE-ProRule" id="PRU01161"/>
    </source>
</evidence>
<dbReference type="GO" id="GO:0019369">
    <property type="term" value="P:arachidonate metabolic process"/>
    <property type="evidence" value="ECO:0007669"/>
    <property type="project" value="TreeGrafter"/>
</dbReference>
<feature type="active site" description="Proton acceptor" evidence="4">
    <location>
        <position position="548"/>
    </location>
</feature>
<evidence type="ECO:0000256" key="3">
    <source>
        <dbReference type="ARBA" id="ARBA00023098"/>
    </source>
</evidence>
<dbReference type="PANTHER" id="PTHR24185:SF1">
    <property type="entry name" value="CALCIUM-INDEPENDENT PHOSPHOLIPASE A2-GAMMA"/>
    <property type="match status" value="1"/>
</dbReference>
<proteinExistence type="predicted"/>
<keyword evidence="2 4" id="KW-0442">Lipid degradation</keyword>
<evidence type="ECO:0000256" key="2">
    <source>
        <dbReference type="ARBA" id="ARBA00022963"/>
    </source>
</evidence>
<feature type="active site" description="Nucleophile" evidence="4">
    <location>
        <position position="388"/>
    </location>
</feature>
<dbReference type="Pfam" id="PF01734">
    <property type="entry name" value="Patatin"/>
    <property type="match status" value="1"/>
</dbReference>
<dbReference type="AlphaFoldDB" id="A0A8H4KI15"/>
<sequence>MSRCRHTCWLKPWSLGIETGLEVTDRPQRLLKEFENPNAESAGLLVLIGNQSKQAAFKKLSFQTGRIRARAGGEVHLLVSSLKENRRKRIVIADTDASGPQSKLPLLSASACHAVKINTDTKQQIPEDALDYEKLLRKTLLPSADVYAARVALSVTAEPFSFVKVSRLHRGIAPDLSDHIKNFLGKFESLKTFQQVAVPLIASSLLLDHYSPGMHPFDCHQVFRELYEKACFQASSELKSSFERLIPPLETVRLISCSMFTQFAQSQALGSMRDWHRQQLARNFGILRSIMSNDTCLSCIRRRPQTFSPKSNSDPWEYVPQSCHICGQPTPGISIRLFPDTSRLRVLSIDGGGIRGSAPIGFLKAIQDEIGIPYYDVQRSFDVKVGTSSGDVCLLTIRVCKANGCVGALSVICLDILGWNVDDCMSHLKQFAQQSFIQRSSRFTRLLNSLPLFSNVAWLFQLICTLLADTTAMGTHVGVTLTRARDGGVFLATNYNSATEQAQDSDYRHLELNDGQSQSKWWQILRCATAAPYYFKPARIGDLEVFQDGGLAVNNPVCIAIREATLLSPDMAEPSVVVSLGTGSASEDDNGSSGILSEKFLPRLSRALWKQTGSKVTWSHLLSHQRADSDTKLFRFDVDFMGEEPLLDEVSMIERVQQMAYDTATRSPTLRRLCRHLRAEFFLFELDELHPPYFLRGAYQCTGRIICQLRAHTPEYKAFIRQLCERAAAFRVGAQLLKVTHENINTDLCFKVNFAVPNLSSSISIALLEGTDEESHINGSPFAIEWLIRRQALNAGFGTSDHRVLAHSDLDCVP</sequence>
<dbReference type="PROSITE" id="PS51635">
    <property type="entry name" value="PNPLA"/>
    <property type="match status" value="1"/>
</dbReference>
<evidence type="ECO:0000313" key="7">
    <source>
        <dbReference type="Proteomes" id="UP000605986"/>
    </source>
</evidence>